<dbReference type="OrthoDB" id="10267215at2759"/>
<sequence>MATDFALGGSMARVSSFSLLFVFMYIGHVVREHLACTRKLMLPASLIGGLLALFFVQMCTLDDDATTVIESDFISGWGNMPGFLINIVFATLFMGKTVPNARDIWDTAAPQIAYGWVIAWGNWFWACLLTGILFIPAFGTHPLFG</sequence>
<keyword evidence="1" id="KW-0812">Transmembrane</keyword>
<feature type="transmembrane region" description="Helical" evidence="1">
    <location>
        <begin position="40"/>
        <end position="57"/>
    </location>
</feature>
<comment type="caution">
    <text evidence="2">The sequence shown here is derived from an EMBL/GenBank/DDBJ whole genome shotgun (WGS) entry which is preliminary data.</text>
</comment>
<protein>
    <submittedName>
        <fullName evidence="2">Uncharacterized protein</fullName>
    </submittedName>
</protein>
<dbReference type="Proteomes" id="UP000241890">
    <property type="component" value="Unassembled WGS sequence"/>
</dbReference>
<feature type="transmembrane region" description="Helical" evidence="1">
    <location>
        <begin position="6"/>
        <end position="28"/>
    </location>
</feature>
<dbReference type="PANTHER" id="PTHR36178:SF1">
    <property type="entry name" value="SODIUM_GLUTAMATE SYMPORTER"/>
    <property type="match status" value="1"/>
</dbReference>
<dbReference type="GO" id="GO:0015813">
    <property type="term" value="P:L-glutamate transmembrane transport"/>
    <property type="evidence" value="ECO:0007669"/>
    <property type="project" value="InterPro"/>
</dbReference>
<evidence type="ECO:0000313" key="2">
    <source>
        <dbReference type="EMBL" id="GBG16154.1"/>
    </source>
</evidence>
<keyword evidence="1" id="KW-0472">Membrane</keyword>
<dbReference type="AlphaFoldDB" id="A0A2R5FKG4"/>
<keyword evidence="3" id="KW-1185">Reference proteome</keyword>
<evidence type="ECO:0000313" key="3">
    <source>
        <dbReference type="Proteomes" id="UP000241890"/>
    </source>
</evidence>
<proteinExistence type="predicted"/>
<dbReference type="InParanoid" id="A0A2R5FKG4"/>
<name>A0A2R5FKG4_9STRA</name>
<feature type="transmembrane region" description="Helical" evidence="1">
    <location>
        <begin position="77"/>
        <end position="95"/>
    </location>
</feature>
<feature type="transmembrane region" description="Helical" evidence="1">
    <location>
        <begin position="116"/>
        <end position="139"/>
    </location>
</feature>
<accession>A0A2R5FKG4</accession>
<gene>
    <name evidence="2" type="ORF">FCC1311_116292</name>
</gene>
<dbReference type="GO" id="GO:0016020">
    <property type="term" value="C:membrane"/>
    <property type="evidence" value="ECO:0007669"/>
    <property type="project" value="InterPro"/>
</dbReference>
<dbReference type="PANTHER" id="PTHR36178">
    <property type="entry name" value="SLR0625 PROTEIN"/>
    <property type="match status" value="1"/>
</dbReference>
<organism evidence="2 3">
    <name type="scientific">Hondaea fermentalgiana</name>
    <dbReference type="NCBI Taxonomy" id="2315210"/>
    <lineage>
        <taxon>Eukaryota</taxon>
        <taxon>Sar</taxon>
        <taxon>Stramenopiles</taxon>
        <taxon>Bigyra</taxon>
        <taxon>Labyrinthulomycetes</taxon>
        <taxon>Thraustochytrida</taxon>
        <taxon>Thraustochytriidae</taxon>
        <taxon>Hondaea</taxon>
    </lineage>
</organism>
<dbReference type="GO" id="GO:0015501">
    <property type="term" value="F:glutamate:sodium symporter activity"/>
    <property type="evidence" value="ECO:0007669"/>
    <property type="project" value="InterPro"/>
</dbReference>
<evidence type="ECO:0000256" key="1">
    <source>
        <dbReference type="SAM" id="Phobius"/>
    </source>
</evidence>
<reference evidence="2 3" key="1">
    <citation type="submission" date="2017-12" db="EMBL/GenBank/DDBJ databases">
        <title>Sequencing, de novo assembly and annotation of complete genome of a new Thraustochytrid species, strain FCC1311.</title>
        <authorList>
            <person name="Sedici K."/>
            <person name="Godart F."/>
            <person name="Aiese Cigliano R."/>
            <person name="Sanseverino W."/>
            <person name="Barakat M."/>
            <person name="Ortet P."/>
            <person name="Marechal E."/>
            <person name="Cagnac O."/>
            <person name="Amato A."/>
        </authorList>
    </citation>
    <scope>NUCLEOTIDE SEQUENCE [LARGE SCALE GENOMIC DNA]</scope>
</reference>
<dbReference type="EMBL" id="BEYU01001130">
    <property type="protein sequence ID" value="GBG16154.1"/>
    <property type="molecule type" value="Genomic_DNA"/>
</dbReference>
<feature type="non-terminal residue" evidence="2">
    <location>
        <position position="145"/>
    </location>
</feature>
<dbReference type="InterPro" id="IPR004445">
    <property type="entry name" value="GltS"/>
</dbReference>
<keyword evidence="1" id="KW-1133">Transmembrane helix</keyword>